<dbReference type="SMART" id="SM00322">
    <property type="entry name" value="KH"/>
    <property type="match status" value="1"/>
</dbReference>
<comment type="subunit">
    <text evidence="8">Part of the 30S ribosomal subunit. Forms a tight complex with proteins S10 and S14.</text>
</comment>
<dbReference type="Pfam" id="PF07650">
    <property type="entry name" value="KH_2"/>
    <property type="match status" value="1"/>
</dbReference>
<dbReference type="PANTHER" id="PTHR11760">
    <property type="entry name" value="30S/40S RIBOSOMAL PROTEIN S3"/>
    <property type="match status" value="1"/>
</dbReference>
<dbReference type="InterPro" id="IPR004044">
    <property type="entry name" value="KH_dom_type_2"/>
</dbReference>
<feature type="domain" description="KH type-2" evidence="10">
    <location>
        <begin position="38"/>
        <end position="109"/>
    </location>
</feature>
<keyword evidence="2 8" id="KW-0699">rRNA-binding</keyword>
<evidence type="ECO:0000259" key="10">
    <source>
        <dbReference type="PROSITE" id="PS50823"/>
    </source>
</evidence>
<evidence type="ECO:0000313" key="12">
    <source>
        <dbReference type="Proteomes" id="UP000230843"/>
    </source>
</evidence>
<dbReference type="InterPro" id="IPR001351">
    <property type="entry name" value="Ribosomal_uS3_C"/>
</dbReference>
<dbReference type="EMBL" id="PFVJ01000016">
    <property type="protein sequence ID" value="PJA90278.1"/>
    <property type="molecule type" value="Genomic_DNA"/>
</dbReference>
<evidence type="ECO:0000313" key="11">
    <source>
        <dbReference type="EMBL" id="PJA90278.1"/>
    </source>
</evidence>
<dbReference type="InterPro" id="IPR009019">
    <property type="entry name" value="KH_sf_prok-type"/>
</dbReference>
<comment type="similarity">
    <text evidence="1 8">Belongs to the universal ribosomal protein uS3 family.</text>
</comment>
<evidence type="ECO:0000256" key="4">
    <source>
        <dbReference type="ARBA" id="ARBA00022980"/>
    </source>
</evidence>
<dbReference type="GO" id="GO:0003735">
    <property type="term" value="F:structural constituent of ribosome"/>
    <property type="evidence" value="ECO:0007669"/>
    <property type="project" value="InterPro"/>
</dbReference>
<dbReference type="GO" id="GO:0019843">
    <property type="term" value="F:rRNA binding"/>
    <property type="evidence" value="ECO:0007669"/>
    <property type="project" value="UniProtKB-UniRule"/>
</dbReference>
<feature type="region of interest" description="Disordered" evidence="9">
    <location>
        <begin position="216"/>
        <end position="238"/>
    </location>
</feature>
<dbReference type="CDD" id="cd02412">
    <property type="entry name" value="KH-II_30S_S3"/>
    <property type="match status" value="1"/>
</dbReference>
<dbReference type="Gene3D" id="3.30.300.20">
    <property type="match status" value="1"/>
</dbReference>
<feature type="compositionally biased region" description="Basic and acidic residues" evidence="9">
    <location>
        <begin position="216"/>
        <end position="227"/>
    </location>
</feature>
<dbReference type="InterPro" id="IPR005704">
    <property type="entry name" value="Ribosomal_uS3_bac-typ"/>
</dbReference>
<dbReference type="PROSITE" id="PS50823">
    <property type="entry name" value="KH_TYPE_2"/>
    <property type="match status" value="1"/>
</dbReference>
<dbReference type="FunFam" id="3.30.300.20:FF:000001">
    <property type="entry name" value="30S ribosomal protein S3"/>
    <property type="match status" value="1"/>
</dbReference>
<sequence length="238" mass="27321">MGHKVHPKIHRIPFIYPWESRWFSGKDYALNLEQDIRIREYLSKKLRDSHVDSILIERTPKNMVITILAAKPGVIIGRGGKGIDDLRKDIERKFLKMSLKAKLNIKELRSPALSANVTATTIVEQIEKRFPFRRIMKQTIEKVMEAGAQGIKISLAGRLNGVEIARNEKLFAGKVPLITFRSDVEYAFVEADTVYGKIGVKVWIYHGEIFSQKDKFAPDSKDEERSKNNNSRNRKKVS</sequence>
<evidence type="ECO:0000256" key="1">
    <source>
        <dbReference type="ARBA" id="ARBA00010761"/>
    </source>
</evidence>
<evidence type="ECO:0000256" key="3">
    <source>
        <dbReference type="ARBA" id="ARBA00022884"/>
    </source>
</evidence>
<dbReference type="Gene3D" id="3.30.1140.32">
    <property type="entry name" value="Ribosomal protein S3, C-terminal domain"/>
    <property type="match status" value="1"/>
</dbReference>
<gene>
    <name evidence="8" type="primary">rpsC</name>
    <name evidence="11" type="ORF">CO137_00670</name>
</gene>
<dbReference type="InterPro" id="IPR015946">
    <property type="entry name" value="KH_dom-like_a/b"/>
</dbReference>
<comment type="function">
    <text evidence="6 8">Binds the lower part of the 30S subunit head. Binds mRNA in the 70S ribosome, positioning it for translation.</text>
</comment>
<dbReference type="GO" id="GO:0003729">
    <property type="term" value="F:mRNA binding"/>
    <property type="evidence" value="ECO:0007669"/>
    <property type="project" value="UniProtKB-UniRule"/>
</dbReference>
<dbReference type="HAMAP" id="MF_01309_B">
    <property type="entry name" value="Ribosomal_uS3_B"/>
    <property type="match status" value="1"/>
</dbReference>
<dbReference type="Proteomes" id="UP000230843">
    <property type="component" value="Unassembled WGS sequence"/>
</dbReference>
<accession>A0A2M7Z7K9</accession>
<dbReference type="Pfam" id="PF00189">
    <property type="entry name" value="Ribosomal_S3_C"/>
    <property type="match status" value="1"/>
</dbReference>
<protein>
    <recommendedName>
        <fullName evidence="7 8">Small ribosomal subunit protein uS3</fullName>
    </recommendedName>
</protein>
<keyword evidence="4 8" id="KW-0689">Ribosomal protein</keyword>
<dbReference type="InterPro" id="IPR036419">
    <property type="entry name" value="Ribosomal_S3_C_sf"/>
</dbReference>
<evidence type="ECO:0000256" key="9">
    <source>
        <dbReference type="SAM" id="MobiDB-lite"/>
    </source>
</evidence>
<dbReference type="GO" id="GO:0022627">
    <property type="term" value="C:cytosolic small ribosomal subunit"/>
    <property type="evidence" value="ECO:0007669"/>
    <property type="project" value="TreeGrafter"/>
</dbReference>
<proteinExistence type="inferred from homology"/>
<keyword evidence="5 8" id="KW-0687">Ribonucleoprotein</keyword>
<dbReference type="InterPro" id="IPR057258">
    <property type="entry name" value="Ribosomal_uS3"/>
</dbReference>
<evidence type="ECO:0000256" key="2">
    <source>
        <dbReference type="ARBA" id="ARBA00022730"/>
    </source>
</evidence>
<dbReference type="SUPFAM" id="SSF54821">
    <property type="entry name" value="Ribosomal protein S3 C-terminal domain"/>
    <property type="match status" value="1"/>
</dbReference>
<name>A0A2M7Z7K9_9BACT</name>
<evidence type="ECO:0000256" key="6">
    <source>
        <dbReference type="ARBA" id="ARBA00024998"/>
    </source>
</evidence>
<reference evidence="12" key="1">
    <citation type="submission" date="2017-09" db="EMBL/GenBank/DDBJ databases">
        <title>Depth-based differentiation of microbial function through sediment-hosted aquifers and enrichment of novel symbionts in the deep terrestrial subsurface.</title>
        <authorList>
            <person name="Probst A.J."/>
            <person name="Ladd B."/>
            <person name="Jarett J.K."/>
            <person name="Geller-Mcgrath D.E."/>
            <person name="Sieber C.M.K."/>
            <person name="Emerson J.B."/>
            <person name="Anantharaman K."/>
            <person name="Thomas B.C."/>
            <person name="Malmstrom R."/>
            <person name="Stieglmeier M."/>
            <person name="Klingl A."/>
            <person name="Woyke T."/>
            <person name="Ryan C.M."/>
            <person name="Banfield J.F."/>
        </authorList>
    </citation>
    <scope>NUCLEOTIDE SEQUENCE [LARGE SCALE GENOMIC DNA]</scope>
</reference>
<dbReference type="SUPFAM" id="SSF54814">
    <property type="entry name" value="Prokaryotic type KH domain (KH-domain type II)"/>
    <property type="match status" value="1"/>
</dbReference>
<comment type="caution">
    <text evidence="11">The sequence shown here is derived from an EMBL/GenBank/DDBJ whole genome shotgun (WGS) entry which is preliminary data.</text>
</comment>
<dbReference type="GO" id="GO:0006412">
    <property type="term" value="P:translation"/>
    <property type="evidence" value="ECO:0007669"/>
    <property type="project" value="UniProtKB-UniRule"/>
</dbReference>
<dbReference type="InterPro" id="IPR004087">
    <property type="entry name" value="KH_dom"/>
</dbReference>
<dbReference type="NCBIfam" id="TIGR01009">
    <property type="entry name" value="rpsC_bact"/>
    <property type="match status" value="1"/>
</dbReference>
<evidence type="ECO:0000256" key="7">
    <source>
        <dbReference type="ARBA" id="ARBA00035257"/>
    </source>
</evidence>
<evidence type="ECO:0000256" key="5">
    <source>
        <dbReference type="ARBA" id="ARBA00023274"/>
    </source>
</evidence>
<organism evidence="11 12">
    <name type="scientific">Candidatus Magasanikbacteria bacterium CG_4_9_14_3_um_filter_32_9</name>
    <dbReference type="NCBI Taxonomy" id="1974644"/>
    <lineage>
        <taxon>Bacteria</taxon>
        <taxon>Candidatus Magasanikiibacteriota</taxon>
    </lineage>
</organism>
<keyword evidence="3 8" id="KW-0694">RNA-binding</keyword>
<dbReference type="AlphaFoldDB" id="A0A2M7Z7K9"/>
<evidence type="ECO:0000256" key="8">
    <source>
        <dbReference type="HAMAP-Rule" id="MF_01309"/>
    </source>
</evidence>
<dbReference type="PANTHER" id="PTHR11760:SF19">
    <property type="entry name" value="SMALL RIBOSOMAL SUBUNIT PROTEIN US3C"/>
    <property type="match status" value="1"/>
</dbReference>